<organism evidence="1 2">
    <name type="scientific">Caerostris darwini</name>
    <dbReference type="NCBI Taxonomy" id="1538125"/>
    <lineage>
        <taxon>Eukaryota</taxon>
        <taxon>Metazoa</taxon>
        <taxon>Ecdysozoa</taxon>
        <taxon>Arthropoda</taxon>
        <taxon>Chelicerata</taxon>
        <taxon>Arachnida</taxon>
        <taxon>Araneae</taxon>
        <taxon>Araneomorphae</taxon>
        <taxon>Entelegynae</taxon>
        <taxon>Araneoidea</taxon>
        <taxon>Araneidae</taxon>
        <taxon>Caerostris</taxon>
    </lineage>
</organism>
<dbReference type="EMBL" id="BPLQ01013598">
    <property type="protein sequence ID" value="GIY73339.1"/>
    <property type="molecule type" value="Genomic_DNA"/>
</dbReference>
<proteinExistence type="predicted"/>
<keyword evidence="2" id="KW-1185">Reference proteome</keyword>
<evidence type="ECO:0000313" key="2">
    <source>
        <dbReference type="Proteomes" id="UP001054837"/>
    </source>
</evidence>
<dbReference type="AlphaFoldDB" id="A0AAV4VUR1"/>
<comment type="caution">
    <text evidence="1">The sequence shown here is derived from an EMBL/GenBank/DDBJ whole genome shotgun (WGS) entry which is preliminary data.</text>
</comment>
<evidence type="ECO:0000313" key="1">
    <source>
        <dbReference type="EMBL" id="GIY73339.1"/>
    </source>
</evidence>
<reference evidence="1 2" key="1">
    <citation type="submission" date="2021-06" db="EMBL/GenBank/DDBJ databases">
        <title>Caerostris darwini draft genome.</title>
        <authorList>
            <person name="Kono N."/>
            <person name="Arakawa K."/>
        </authorList>
    </citation>
    <scope>NUCLEOTIDE SEQUENCE [LARGE SCALE GENOMIC DNA]</scope>
</reference>
<sequence>MGGTSVAVRIFIADREPLLVFDIRKKWLCRESRLLSFGTANGPSRGELSTPTHRSLDSLHRSHHLPVAVSVSVSHSFVVPPPFLLSVLHF</sequence>
<accession>A0AAV4VUR1</accession>
<name>A0AAV4VUR1_9ARAC</name>
<protein>
    <submittedName>
        <fullName evidence="1">Uncharacterized protein</fullName>
    </submittedName>
</protein>
<gene>
    <name evidence="1" type="ORF">CDAR_531061</name>
</gene>
<dbReference type="Proteomes" id="UP001054837">
    <property type="component" value="Unassembled WGS sequence"/>
</dbReference>